<comment type="similarity">
    <text evidence="6">Belongs to the archaeal Rpo11/eukaryotic RPB11/RPC19 RNA polymerase subunit family.</text>
</comment>
<dbReference type="PROSITE" id="PS01154">
    <property type="entry name" value="RNA_POL_L_13KD"/>
    <property type="match status" value="1"/>
</dbReference>
<dbReference type="GO" id="GO:0005666">
    <property type="term" value="C:RNA polymerase III complex"/>
    <property type="evidence" value="ECO:0007669"/>
    <property type="project" value="TreeGrafter"/>
</dbReference>
<proteinExistence type="inferred from homology"/>
<dbReference type="AlphaFoldDB" id="A0A232EYL8"/>
<keyword evidence="10" id="KW-1185">Reference proteome</keyword>
<dbReference type="HAMAP" id="MF_00261">
    <property type="entry name" value="RNApol_arch_Rpo11"/>
    <property type="match status" value="1"/>
</dbReference>
<evidence type="ECO:0000256" key="3">
    <source>
        <dbReference type="ARBA" id="ARBA00022478"/>
    </source>
</evidence>
<dbReference type="InterPro" id="IPR009025">
    <property type="entry name" value="RBP11-like_dimer"/>
</dbReference>
<evidence type="ECO:0000256" key="7">
    <source>
        <dbReference type="ARBA" id="ARBA00031757"/>
    </source>
</evidence>
<keyword evidence="5" id="KW-0539">Nucleus</keyword>
<dbReference type="InterPro" id="IPR033898">
    <property type="entry name" value="RNAP_AC19"/>
</dbReference>
<comment type="caution">
    <text evidence="9">The sequence shown here is derived from an EMBL/GenBank/DDBJ whole genome shotgun (WGS) entry which is preliminary data.</text>
</comment>
<name>A0A232EYL8_9HYME</name>
<dbReference type="GO" id="GO:0046983">
    <property type="term" value="F:protein dimerization activity"/>
    <property type="evidence" value="ECO:0007669"/>
    <property type="project" value="InterPro"/>
</dbReference>
<dbReference type="Pfam" id="PF13656">
    <property type="entry name" value="RNA_pol_L_2"/>
    <property type="match status" value="1"/>
</dbReference>
<dbReference type="SMR" id="A0A232EYL8"/>
<dbReference type="GO" id="GO:0005736">
    <property type="term" value="C:RNA polymerase I complex"/>
    <property type="evidence" value="ECO:0007669"/>
    <property type="project" value="TreeGrafter"/>
</dbReference>
<keyword evidence="4" id="KW-0804">Transcription</keyword>
<evidence type="ECO:0000259" key="8">
    <source>
        <dbReference type="Pfam" id="PF13656"/>
    </source>
</evidence>
<dbReference type="OrthoDB" id="510325at2759"/>
<evidence type="ECO:0000256" key="5">
    <source>
        <dbReference type="ARBA" id="ARBA00023242"/>
    </source>
</evidence>
<reference evidence="9 10" key="1">
    <citation type="journal article" date="2017" name="Curr. Biol.">
        <title>The Evolution of Venom by Co-option of Single-Copy Genes.</title>
        <authorList>
            <person name="Martinson E.O."/>
            <person name="Mrinalini"/>
            <person name="Kelkar Y.D."/>
            <person name="Chang C.H."/>
            <person name="Werren J.H."/>
        </authorList>
    </citation>
    <scope>NUCLEOTIDE SEQUENCE [LARGE SCALE GENOMIC DNA]</scope>
    <source>
        <strain evidence="9 10">Alberta</strain>
        <tissue evidence="9">Whole body</tissue>
    </source>
</reference>
<evidence type="ECO:0000313" key="10">
    <source>
        <dbReference type="Proteomes" id="UP000215335"/>
    </source>
</evidence>
<dbReference type="PANTHER" id="PTHR13946">
    <property type="entry name" value="DNA-DIRECTED RNA POLYMERASE I,II,III"/>
    <property type="match status" value="1"/>
</dbReference>
<dbReference type="GO" id="GO:0003899">
    <property type="term" value="F:DNA-directed RNA polymerase activity"/>
    <property type="evidence" value="ECO:0007669"/>
    <property type="project" value="InterPro"/>
</dbReference>
<evidence type="ECO:0000313" key="9">
    <source>
        <dbReference type="EMBL" id="OXU23461.1"/>
    </source>
</evidence>
<keyword evidence="3" id="KW-0240">DNA-directed RNA polymerase</keyword>
<dbReference type="CDD" id="cd07029">
    <property type="entry name" value="RNAP_I_III_AC19"/>
    <property type="match status" value="1"/>
</dbReference>
<feature type="domain" description="DNA-directed RNA polymerase RBP11-like dimerisation" evidence="8">
    <location>
        <begin position="19"/>
        <end position="89"/>
    </location>
</feature>
<dbReference type="GO" id="GO:0003677">
    <property type="term" value="F:DNA binding"/>
    <property type="evidence" value="ECO:0007669"/>
    <property type="project" value="InterPro"/>
</dbReference>
<dbReference type="FunFam" id="3.30.1360.10:FF:000006">
    <property type="entry name" value="DNA-directed RNA polymerases I and III subunit RPAC2"/>
    <property type="match status" value="1"/>
</dbReference>
<evidence type="ECO:0000256" key="2">
    <source>
        <dbReference type="ARBA" id="ARBA00022079"/>
    </source>
</evidence>
<dbReference type="InterPro" id="IPR022905">
    <property type="entry name" value="Rpo11-like"/>
</dbReference>
<sequence length="107" mass="11988">MGRLAELAGDNDSGEKSRTFVFQDEGHTLGNVLRSIVAHYPDVEFCGYTVPHPAEAKMHFRIQAKKGRAVDILRRGLEDLSKVCDHTIKTFEKAMDEHKNVNGMDTS</sequence>
<dbReference type="SUPFAM" id="SSF55257">
    <property type="entry name" value="RBP11-like subunits of RNA polymerase"/>
    <property type="match status" value="1"/>
</dbReference>
<organism evidence="9 10">
    <name type="scientific">Trichomalopsis sarcophagae</name>
    <dbReference type="NCBI Taxonomy" id="543379"/>
    <lineage>
        <taxon>Eukaryota</taxon>
        <taxon>Metazoa</taxon>
        <taxon>Ecdysozoa</taxon>
        <taxon>Arthropoda</taxon>
        <taxon>Hexapoda</taxon>
        <taxon>Insecta</taxon>
        <taxon>Pterygota</taxon>
        <taxon>Neoptera</taxon>
        <taxon>Endopterygota</taxon>
        <taxon>Hymenoptera</taxon>
        <taxon>Apocrita</taxon>
        <taxon>Proctotrupomorpha</taxon>
        <taxon>Chalcidoidea</taxon>
        <taxon>Pteromalidae</taxon>
        <taxon>Pteromalinae</taxon>
        <taxon>Trichomalopsis</taxon>
    </lineage>
</organism>
<gene>
    <name evidence="9" type="ORF">TSAR_013309</name>
</gene>
<protein>
    <recommendedName>
        <fullName evidence="2">DNA-directed RNA polymerases I and III subunit RPAC2</fullName>
    </recommendedName>
    <alternativeName>
        <fullName evidence="7">DNA-directed RNA polymerase I subunit D</fullName>
    </alternativeName>
</protein>
<accession>A0A232EYL8</accession>
<dbReference type="InterPro" id="IPR036603">
    <property type="entry name" value="RBP11-like"/>
</dbReference>
<dbReference type="Gene3D" id="3.30.1360.10">
    <property type="entry name" value="RNA polymerase, RBP11-like subunit"/>
    <property type="match status" value="1"/>
</dbReference>
<dbReference type="GO" id="GO:0006383">
    <property type="term" value="P:transcription by RNA polymerase III"/>
    <property type="evidence" value="ECO:0007669"/>
    <property type="project" value="TreeGrafter"/>
</dbReference>
<dbReference type="InterPro" id="IPR008193">
    <property type="entry name" value="RNA_pol_Rpb11_13-16kDa_CS"/>
</dbReference>
<evidence type="ECO:0000256" key="4">
    <source>
        <dbReference type="ARBA" id="ARBA00023163"/>
    </source>
</evidence>
<evidence type="ECO:0000256" key="6">
    <source>
        <dbReference type="ARBA" id="ARBA00025751"/>
    </source>
</evidence>
<dbReference type="PANTHER" id="PTHR13946:SF28">
    <property type="entry name" value="DNA-DIRECTED RNA POLYMERASES I AND III SUBUNIT RPAC2"/>
    <property type="match status" value="1"/>
</dbReference>
<dbReference type="GO" id="GO:0006362">
    <property type="term" value="P:transcription elongation by RNA polymerase I"/>
    <property type="evidence" value="ECO:0007669"/>
    <property type="project" value="TreeGrafter"/>
</dbReference>
<comment type="subcellular location">
    <subcellularLocation>
        <location evidence="1">Nucleus</location>
    </subcellularLocation>
</comment>
<evidence type="ECO:0000256" key="1">
    <source>
        <dbReference type="ARBA" id="ARBA00004123"/>
    </source>
</evidence>
<dbReference type="STRING" id="543379.A0A232EYL8"/>
<dbReference type="Proteomes" id="UP000215335">
    <property type="component" value="Unassembled WGS sequence"/>
</dbReference>
<dbReference type="EMBL" id="NNAY01001601">
    <property type="protein sequence ID" value="OXU23461.1"/>
    <property type="molecule type" value="Genomic_DNA"/>
</dbReference>